<comment type="subcellular location">
    <subcellularLocation>
        <location evidence="1">Endomembrane system</location>
        <topology evidence="1">Multi-pass membrane protein</topology>
    </subcellularLocation>
</comment>
<sequence>MIFSLGVIAYAACHVLSGLLRLPTAASASTVAHIKRSLDDTNSRSNDQVFLPMIPGVTLPMSHITYYLFALLICGIIHEAGHAIASYSERVPIKSAGIFVYYIYPGAFVNIPDQPLQLLAPKSQLRIVCAGVWHNAVLYLVTLLLLSGGLKSCLEIAGWQSLESEGGVSVVTVRPDSPLAVHLQLSSVIYQLDDLPLQRNILDWNAYLLEDGGKHVPDAGFCAPITSVTEDLACCEIDNEFPFGKAANATVSCFTNFDIQTSPFKSCFTTTDILLAPERQRCNRDTDCLQTGQRCVMPYTPSEAGQIVRLHVRMPPWYPASEKDKMFVFEGELVDIWESVKVGLLRPRFRILPVSLPHMSELLLQYISSFTLALAILNILPVFQLDGQYALEQLVHCWQPSVTTQSTRSQRAAQNIIKGTTVLVGFVLVGSIFLGVLGAA</sequence>
<comment type="caution">
    <text evidence="9">The sequence shown here is derived from an EMBL/GenBank/DDBJ whole genome shotgun (WGS) entry which is preliminary data.</text>
</comment>
<dbReference type="GO" id="GO:1905897">
    <property type="term" value="P:regulation of response to endoplasmic reticulum stress"/>
    <property type="evidence" value="ECO:0007669"/>
    <property type="project" value="TreeGrafter"/>
</dbReference>
<reference evidence="9 10" key="1">
    <citation type="submission" date="2016-07" db="EMBL/GenBank/DDBJ databases">
        <title>Pervasive Adenine N6-methylation of Active Genes in Fungi.</title>
        <authorList>
            <consortium name="DOE Joint Genome Institute"/>
            <person name="Mondo S.J."/>
            <person name="Dannebaum R.O."/>
            <person name="Kuo R.C."/>
            <person name="Labutti K."/>
            <person name="Haridas S."/>
            <person name="Kuo A."/>
            <person name="Salamov A."/>
            <person name="Ahrendt S.R."/>
            <person name="Lipzen A."/>
            <person name="Sullivan W."/>
            <person name="Andreopoulos W.B."/>
            <person name="Clum A."/>
            <person name="Lindquist E."/>
            <person name="Daum C."/>
            <person name="Ramamoorthy G.K."/>
            <person name="Gryganskyi A."/>
            <person name="Culley D."/>
            <person name="Magnuson J.K."/>
            <person name="James T.Y."/>
            <person name="O'Malley M.A."/>
            <person name="Stajich J.E."/>
            <person name="Spatafora J.W."/>
            <person name="Visel A."/>
            <person name="Grigoriev I.V."/>
        </authorList>
    </citation>
    <scope>NUCLEOTIDE SEQUENCE [LARGE SCALE GENOMIC DNA]</scope>
    <source>
        <strain evidence="9 10">NRRL 2496</strain>
    </source>
</reference>
<dbReference type="GO" id="GO:0004222">
    <property type="term" value="F:metalloendopeptidase activity"/>
    <property type="evidence" value="ECO:0007669"/>
    <property type="project" value="InterPro"/>
</dbReference>
<keyword evidence="10" id="KW-1185">Reference proteome</keyword>
<dbReference type="GO" id="GO:0005737">
    <property type="term" value="C:cytoplasm"/>
    <property type="evidence" value="ECO:0007669"/>
    <property type="project" value="TreeGrafter"/>
</dbReference>
<evidence type="ECO:0000313" key="9">
    <source>
        <dbReference type="EMBL" id="ORY91217.1"/>
    </source>
</evidence>
<dbReference type="STRING" id="13706.A0A1X2H1A8"/>
<evidence type="ECO:0000256" key="3">
    <source>
        <dbReference type="ARBA" id="ARBA00022989"/>
    </source>
</evidence>
<dbReference type="InterPro" id="IPR008915">
    <property type="entry name" value="Peptidase_M50"/>
</dbReference>
<dbReference type="PANTHER" id="PTHR13325:SF3">
    <property type="entry name" value="MEMBRANE-BOUND TRANSCRIPTION FACTOR SITE-2 PROTEASE"/>
    <property type="match status" value="1"/>
</dbReference>
<dbReference type="PRINTS" id="PR01000">
    <property type="entry name" value="SREBPS2PTASE"/>
</dbReference>
<dbReference type="GO" id="GO:0031293">
    <property type="term" value="P:membrane protein intracellular domain proteolysis"/>
    <property type="evidence" value="ECO:0007669"/>
    <property type="project" value="TreeGrafter"/>
</dbReference>
<evidence type="ECO:0000259" key="8">
    <source>
        <dbReference type="Pfam" id="PF02163"/>
    </source>
</evidence>
<feature type="signal peptide" evidence="7">
    <location>
        <begin position="1"/>
        <end position="28"/>
    </location>
</feature>
<evidence type="ECO:0000256" key="4">
    <source>
        <dbReference type="ARBA" id="ARBA00023136"/>
    </source>
</evidence>
<protein>
    <recommendedName>
        <fullName evidence="5">Endopeptidase S2P</fullName>
    </recommendedName>
</protein>
<evidence type="ECO:0000256" key="5">
    <source>
        <dbReference type="ARBA" id="ARBA00032658"/>
    </source>
</evidence>
<dbReference type="OMA" id="FYSWGRW"/>
<keyword evidence="4 6" id="KW-0472">Membrane</keyword>
<keyword evidence="3 6" id="KW-1133">Transmembrane helix</keyword>
<feature type="domain" description="Peptidase M50" evidence="8">
    <location>
        <begin position="66"/>
        <end position="231"/>
    </location>
</feature>
<evidence type="ECO:0000256" key="7">
    <source>
        <dbReference type="SAM" id="SignalP"/>
    </source>
</evidence>
<gene>
    <name evidence="9" type="ORF">BCR43DRAFT_498714</name>
</gene>
<evidence type="ECO:0000256" key="6">
    <source>
        <dbReference type="SAM" id="Phobius"/>
    </source>
</evidence>
<dbReference type="PANTHER" id="PTHR13325">
    <property type="entry name" value="PROTEASE M50 MEMBRANE-BOUND TRANSCRIPTION FACTOR SITE 2 PROTEASE"/>
    <property type="match status" value="1"/>
</dbReference>
<proteinExistence type="predicted"/>
<name>A0A1X2H1A8_SYNRA</name>
<dbReference type="OrthoDB" id="7694678at2759"/>
<organism evidence="9 10">
    <name type="scientific">Syncephalastrum racemosum</name>
    <name type="common">Filamentous fungus</name>
    <dbReference type="NCBI Taxonomy" id="13706"/>
    <lineage>
        <taxon>Eukaryota</taxon>
        <taxon>Fungi</taxon>
        <taxon>Fungi incertae sedis</taxon>
        <taxon>Mucoromycota</taxon>
        <taxon>Mucoromycotina</taxon>
        <taxon>Mucoromycetes</taxon>
        <taxon>Mucorales</taxon>
        <taxon>Syncephalastraceae</taxon>
        <taxon>Syncephalastrum</taxon>
    </lineage>
</organism>
<dbReference type="EMBL" id="MCGN01000011">
    <property type="protein sequence ID" value="ORY91217.1"/>
    <property type="molecule type" value="Genomic_DNA"/>
</dbReference>
<evidence type="ECO:0000256" key="2">
    <source>
        <dbReference type="ARBA" id="ARBA00022692"/>
    </source>
</evidence>
<dbReference type="AlphaFoldDB" id="A0A1X2H1A8"/>
<feature type="transmembrane region" description="Helical" evidence="6">
    <location>
        <begin position="363"/>
        <end position="383"/>
    </location>
</feature>
<evidence type="ECO:0000313" key="10">
    <source>
        <dbReference type="Proteomes" id="UP000242180"/>
    </source>
</evidence>
<dbReference type="InterPro" id="IPR001193">
    <property type="entry name" value="MBTPS2"/>
</dbReference>
<dbReference type="InParanoid" id="A0A1X2H1A8"/>
<dbReference type="Proteomes" id="UP000242180">
    <property type="component" value="Unassembled WGS sequence"/>
</dbReference>
<dbReference type="GO" id="GO:0016020">
    <property type="term" value="C:membrane"/>
    <property type="evidence" value="ECO:0007669"/>
    <property type="project" value="InterPro"/>
</dbReference>
<feature type="chain" id="PRO_5012145921" description="Endopeptidase S2P" evidence="7">
    <location>
        <begin position="29"/>
        <end position="440"/>
    </location>
</feature>
<evidence type="ECO:0000256" key="1">
    <source>
        <dbReference type="ARBA" id="ARBA00004127"/>
    </source>
</evidence>
<feature type="transmembrane region" description="Helical" evidence="6">
    <location>
        <begin position="416"/>
        <end position="439"/>
    </location>
</feature>
<dbReference type="GO" id="GO:0012505">
    <property type="term" value="C:endomembrane system"/>
    <property type="evidence" value="ECO:0007669"/>
    <property type="project" value="UniProtKB-SubCell"/>
</dbReference>
<keyword evidence="2 6" id="KW-0812">Transmembrane</keyword>
<accession>A0A1X2H1A8</accession>
<keyword evidence="7" id="KW-0732">Signal</keyword>
<dbReference type="Pfam" id="PF02163">
    <property type="entry name" value="Peptidase_M50"/>
    <property type="match status" value="1"/>
</dbReference>